<dbReference type="EMBL" id="JAKLTQ010000022">
    <property type="protein sequence ID" value="MCG2624278.1"/>
    <property type="molecule type" value="Genomic_DNA"/>
</dbReference>
<dbReference type="GO" id="GO:0016787">
    <property type="term" value="F:hydrolase activity"/>
    <property type="evidence" value="ECO:0007669"/>
    <property type="project" value="UniProtKB-KW"/>
</dbReference>
<reference evidence="4" key="1">
    <citation type="submission" date="2022-01" db="EMBL/GenBank/DDBJ databases">
        <authorList>
            <person name="Jo J.-H."/>
            <person name="Im W.-T."/>
        </authorList>
    </citation>
    <scope>NUCLEOTIDE SEQUENCE</scope>
    <source>
        <strain evidence="4">I2-34</strain>
    </source>
</reference>
<evidence type="ECO:0000313" key="5">
    <source>
        <dbReference type="Proteomes" id="UP001165368"/>
    </source>
</evidence>
<feature type="region of interest" description="Disordered" evidence="1">
    <location>
        <begin position="59"/>
        <end position="111"/>
    </location>
</feature>
<name>A0ABS9LC69_9MICC</name>
<dbReference type="InterPro" id="IPR045582">
    <property type="entry name" value="Trehalase-like_N"/>
</dbReference>
<feature type="domain" description="Trehalase-like N-terminal" evidence="3">
    <location>
        <begin position="2"/>
        <end position="58"/>
    </location>
</feature>
<dbReference type="Pfam" id="PF19291">
    <property type="entry name" value="TREH_N"/>
    <property type="match status" value="1"/>
</dbReference>
<gene>
    <name evidence="4" type="ORF">LVY72_20520</name>
</gene>
<accession>A0ABS9LC69</accession>
<feature type="domain" description="GH15-like" evidence="2">
    <location>
        <begin position="331"/>
        <end position="697"/>
    </location>
</feature>
<comment type="caution">
    <text evidence="4">The sequence shown here is derived from an EMBL/GenBank/DDBJ whole genome shotgun (WGS) entry which is preliminary data.</text>
</comment>
<keyword evidence="5" id="KW-1185">Reference proteome</keyword>
<organism evidence="4 5">
    <name type="scientific">Arthrobacter hankyongi</name>
    <dbReference type="NCBI Taxonomy" id="2904801"/>
    <lineage>
        <taxon>Bacteria</taxon>
        <taxon>Bacillati</taxon>
        <taxon>Actinomycetota</taxon>
        <taxon>Actinomycetes</taxon>
        <taxon>Micrococcales</taxon>
        <taxon>Micrococcaceae</taxon>
        <taxon>Arthrobacter</taxon>
    </lineage>
</organism>
<evidence type="ECO:0000313" key="4">
    <source>
        <dbReference type="EMBL" id="MCG2624278.1"/>
    </source>
</evidence>
<dbReference type="InterPro" id="IPR011613">
    <property type="entry name" value="GH15-like"/>
</dbReference>
<feature type="compositionally biased region" description="Low complexity" evidence="1">
    <location>
        <begin position="59"/>
        <end position="75"/>
    </location>
</feature>
<dbReference type="Gene3D" id="1.50.10.10">
    <property type="match status" value="1"/>
</dbReference>
<keyword evidence="4" id="KW-0378">Hydrolase</keyword>
<sequence length="708" mass="77990">MASPIEDYGLISDLHTGALISRSGSMDWLCFPRFDSASVFAALLGEPGHGRWLLAPAAAEPQSPAPMGAGPEAAGTNDPTRVAEGGDRTAAPDAAAAAARPAAAQPAAGNGRHVADRAVDLPYPGNGADADAEEDYYAEVPGTLAAPEYSLGGEALGRARSSQVPGPGQPAVVERAYVPSTFVLRTRWRTATGEALVTDFMPAGDRRASLVRRVQGLSGTVDMQQELILRFHYGDVVPWVFRSTDEQTGAEAIVGMAGPNAVVLHGGDLPRRAERRHRGEFTVAAGQTVDFELCWFPSHQPVPAMIDVDGALEQTTRFWQDWCSRFPYQGDYHDLVKRSLLVLRAMTHESTGGIVAAPTTSLPEQFGGERNWDYRYVWLRDAALTLETMMTHGYETEALHWRNWLLRAVAGDPEDLQIMYGLAGERDLPERVLEHLPGYAASKPVRIGNGAVCQYQGDVVGEVMVALEKMRNIGCVEDHFSWPLQKALLRYVERHLGTKDRGIWETRGESRHFTHSRVMMWAAFDRGVRAVLDHGLEGEARHWAELRDQMREEILARGFNRRINSFTQTYDGTEVDASLLVLPQVGFIKYDDDLMLGTVERLERELVDEAGLVRRYRTESGVDGLAPGEYPFLACSFWLVEQYARSGRIGDARDLMDQLVGYTNELGLLSEEYDTVNRRMAGNYPQAFSHLALIRAADAINGHAQAAV</sequence>
<dbReference type="InterPro" id="IPR008928">
    <property type="entry name" value="6-hairpin_glycosidase_sf"/>
</dbReference>
<dbReference type="InterPro" id="IPR012341">
    <property type="entry name" value="6hp_glycosidase-like_sf"/>
</dbReference>
<dbReference type="Pfam" id="PF00723">
    <property type="entry name" value="Glyco_hydro_15"/>
    <property type="match status" value="1"/>
</dbReference>
<protein>
    <submittedName>
        <fullName evidence="4">Glycoside hydrolase family 15 protein</fullName>
    </submittedName>
</protein>
<proteinExistence type="predicted"/>
<dbReference type="RefSeq" id="WP_237825995.1">
    <property type="nucleotide sequence ID" value="NZ_JAKLTQ010000022.1"/>
</dbReference>
<evidence type="ECO:0000259" key="2">
    <source>
        <dbReference type="Pfam" id="PF00723"/>
    </source>
</evidence>
<evidence type="ECO:0000256" key="1">
    <source>
        <dbReference type="SAM" id="MobiDB-lite"/>
    </source>
</evidence>
<feature type="compositionally biased region" description="Low complexity" evidence="1">
    <location>
        <begin position="91"/>
        <end position="108"/>
    </location>
</feature>
<dbReference type="PANTHER" id="PTHR31616">
    <property type="entry name" value="TREHALASE"/>
    <property type="match status" value="1"/>
</dbReference>
<evidence type="ECO:0000259" key="3">
    <source>
        <dbReference type="Pfam" id="PF19291"/>
    </source>
</evidence>
<dbReference type="SUPFAM" id="SSF48208">
    <property type="entry name" value="Six-hairpin glycosidases"/>
    <property type="match status" value="1"/>
</dbReference>
<dbReference type="Proteomes" id="UP001165368">
    <property type="component" value="Unassembled WGS sequence"/>
</dbReference>
<dbReference type="PANTHER" id="PTHR31616:SF0">
    <property type="entry name" value="GLUCAN 1,4-ALPHA-GLUCOSIDASE"/>
    <property type="match status" value="1"/>
</dbReference>